<comment type="caution">
    <text evidence="8">The sequence shown here is derived from an EMBL/GenBank/DDBJ whole genome shotgun (WGS) entry which is preliminary data.</text>
</comment>
<feature type="transmembrane region" description="Helical" evidence="6">
    <location>
        <begin position="438"/>
        <end position="456"/>
    </location>
</feature>
<dbReference type="RefSeq" id="WP_003648350.1">
    <property type="nucleotide sequence ID" value="NZ_CP040500.1"/>
</dbReference>
<dbReference type="GO" id="GO:0022857">
    <property type="term" value="F:transmembrane transporter activity"/>
    <property type="evidence" value="ECO:0007669"/>
    <property type="project" value="InterPro"/>
</dbReference>
<dbReference type="Gene3D" id="1.20.1720.10">
    <property type="entry name" value="Multidrug resistance protein D"/>
    <property type="match status" value="1"/>
</dbReference>
<keyword evidence="5 6" id="KW-0472">Membrane</keyword>
<dbReference type="PROSITE" id="PS50850">
    <property type="entry name" value="MFS"/>
    <property type="match status" value="1"/>
</dbReference>
<dbReference type="Gene3D" id="1.20.1250.20">
    <property type="entry name" value="MFS general substrate transporter like domains"/>
    <property type="match status" value="1"/>
</dbReference>
<feature type="transmembrane region" description="Helical" evidence="6">
    <location>
        <begin position="226"/>
        <end position="246"/>
    </location>
</feature>
<dbReference type="InterPro" id="IPR020846">
    <property type="entry name" value="MFS_dom"/>
</dbReference>
<organism evidence="8 9">
    <name type="scientific">Lactobacillus paragasseri JV-V03</name>
    <dbReference type="NCBI Taxonomy" id="525326"/>
    <lineage>
        <taxon>Bacteria</taxon>
        <taxon>Bacillati</taxon>
        <taxon>Bacillota</taxon>
        <taxon>Bacilli</taxon>
        <taxon>Lactobacillales</taxon>
        <taxon>Lactobacillaceae</taxon>
        <taxon>Lactobacillus</taxon>
    </lineage>
</organism>
<feature type="transmembrane region" description="Helical" evidence="6">
    <location>
        <begin position="299"/>
        <end position="321"/>
    </location>
</feature>
<feature type="transmembrane region" description="Helical" evidence="6">
    <location>
        <begin position="167"/>
        <end position="188"/>
    </location>
</feature>
<evidence type="ECO:0000259" key="7">
    <source>
        <dbReference type="PROSITE" id="PS50850"/>
    </source>
</evidence>
<evidence type="ECO:0000256" key="4">
    <source>
        <dbReference type="ARBA" id="ARBA00022989"/>
    </source>
</evidence>
<evidence type="ECO:0000256" key="6">
    <source>
        <dbReference type="SAM" id="Phobius"/>
    </source>
</evidence>
<feature type="transmembrane region" description="Helical" evidence="6">
    <location>
        <begin position="103"/>
        <end position="122"/>
    </location>
</feature>
<protein>
    <submittedName>
        <fullName evidence="8">Transporter, major facilitator family protein</fullName>
    </submittedName>
</protein>
<dbReference type="InterPro" id="IPR011701">
    <property type="entry name" value="MFS"/>
</dbReference>
<feature type="transmembrane region" description="Helical" evidence="6">
    <location>
        <begin position="48"/>
        <end position="67"/>
    </location>
</feature>
<comment type="subcellular location">
    <subcellularLocation>
        <location evidence="1">Cell membrane</location>
        <topology evidence="1">Multi-pass membrane protein</topology>
    </subcellularLocation>
</comment>
<dbReference type="EMBL" id="ACGO02000001">
    <property type="protein sequence ID" value="EFJ69676.1"/>
    <property type="molecule type" value="Genomic_DNA"/>
</dbReference>
<gene>
    <name evidence="8" type="primary">yniG</name>
    <name evidence="8" type="ORF">HMPREF0514_10120</name>
</gene>
<dbReference type="SUPFAM" id="SSF103473">
    <property type="entry name" value="MFS general substrate transporter"/>
    <property type="match status" value="1"/>
</dbReference>
<dbReference type="AlphaFoldDB" id="A0AA87DDF6"/>
<dbReference type="PRINTS" id="PR01036">
    <property type="entry name" value="TCRTETB"/>
</dbReference>
<accession>A0AA87DDF6</accession>
<proteinExistence type="predicted"/>
<feature type="transmembrane region" description="Helical" evidence="6">
    <location>
        <begin position="134"/>
        <end position="155"/>
    </location>
</feature>
<name>A0AA87DDF6_9LACO</name>
<dbReference type="Pfam" id="PF07690">
    <property type="entry name" value="MFS_1"/>
    <property type="match status" value="1"/>
</dbReference>
<dbReference type="PANTHER" id="PTHR42718">
    <property type="entry name" value="MAJOR FACILITATOR SUPERFAMILY MULTIDRUG TRANSPORTER MFSC"/>
    <property type="match status" value="1"/>
</dbReference>
<feature type="transmembrane region" description="Helical" evidence="6">
    <location>
        <begin position="79"/>
        <end position="97"/>
    </location>
</feature>
<evidence type="ECO:0000313" key="9">
    <source>
        <dbReference type="Proteomes" id="UP000003672"/>
    </source>
</evidence>
<feature type="transmembrane region" description="Helical" evidence="6">
    <location>
        <begin position="266"/>
        <end position="287"/>
    </location>
</feature>
<dbReference type="GO" id="GO:0005886">
    <property type="term" value="C:plasma membrane"/>
    <property type="evidence" value="ECO:0007669"/>
    <property type="project" value="UniProtKB-SubCell"/>
</dbReference>
<sequence>MTKEKIPKHVLAAIFATGILSFSGVIIETSMNIAFPTLMKEFNLATNTVQWLTSIYLLTISIIVPLSANLKAHFKTKKLFIAANLLYLSGLIIGACAPNFEFLLIGRIVEGLGTGIALPLMFNIIMEQVPKSRVGVMMGVGNMITGIAPALGPTFGGLVVTHLGWRWIFYIMIPFILISLVLGIGGIRQKSQLREVKFDLLSILLIAVFFIGMILGFSNLSTGNYFAFNCLGTILIALISLGLLVYRSNRINDPVLDLNLFKNKFFAAHAVGFFLIQIISLGNAFLLPNYIQLVNGSSALIAGLVVLPAGFAGAFLAPFGGSLLDRYGARRPILIGSSFMLLELLIFTIFTSNLSNFLILFIYIFYMGGMGMMMGCVMTDALDHLEKSEVTQGNAILNTLQEFAGAVGTSTTAAFVAFAQRNAGSKGAIPTAHGTHLAYIFLLVLVLVIIAIFMKYTQARNKND</sequence>
<keyword evidence="3 6" id="KW-0812">Transmembrane</keyword>
<reference evidence="8 9" key="1">
    <citation type="submission" date="2010-06" db="EMBL/GenBank/DDBJ databases">
        <authorList>
            <person name="Muzny D."/>
            <person name="Qin X."/>
            <person name="Buhay C."/>
            <person name="Dugan-Rocha S."/>
            <person name="Ding Y."/>
            <person name="Chen G."/>
            <person name="Hawes A."/>
            <person name="Holder M."/>
            <person name="Jhangiani S."/>
            <person name="Johnson A."/>
            <person name="Khan Z."/>
            <person name="Li Z."/>
            <person name="Liu W."/>
            <person name="Liu X."/>
            <person name="Perez L."/>
            <person name="Shen H."/>
            <person name="Wang Q."/>
            <person name="Watt J."/>
            <person name="Xi L."/>
            <person name="Xin Y."/>
            <person name="Zhou J."/>
            <person name="Deng J."/>
            <person name="Jiang H."/>
            <person name="Liu Y."/>
            <person name="Qu J."/>
            <person name="Song X.-Z."/>
            <person name="Zhang L."/>
            <person name="Villasana D."/>
            <person name="Johnson A."/>
            <person name="Liu J."/>
            <person name="Liyanage D."/>
            <person name="Lorensuhewa L."/>
            <person name="Robinson T."/>
            <person name="Song A."/>
            <person name="Song B.-B."/>
            <person name="Dinh H."/>
            <person name="Thornton R."/>
            <person name="Coyle M."/>
            <person name="Francisco L."/>
            <person name="Jackson L."/>
            <person name="Javaid M."/>
            <person name="Korchina V."/>
            <person name="Kovar C."/>
            <person name="Mata R."/>
            <person name="Mathew T."/>
            <person name="Ngo R."/>
            <person name="Nguyen L."/>
            <person name="Nguyen N."/>
            <person name="Okwuonu G."/>
            <person name="Ongeri F."/>
            <person name="Pham C."/>
            <person name="Simmons D."/>
            <person name="Wilczek-Boney K."/>
            <person name="Hale W."/>
            <person name="Jakkamsetti A."/>
            <person name="Pham P."/>
            <person name="Ruth R."/>
            <person name="San Lucas F."/>
            <person name="Warren J."/>
            <person name="Zhang J."/>
            <person name="Zhao Z."/>
            <person name="Zhou C."/>
            <person name="Zhu D."/>
            <person name="Lee S."/>
            <person name="Bess C."/>
            <person name="Blankenburg K."/>
            <person name="Forbes L."/>
            <person name="Fu Q."/>
            <person name="Gubbala S."/>
            <person name="Hirani K."/>
            <person name="Jayaseelan J.C."/>
            <person name="Lara F."/>
            <person name="Munidasa M."/>
            <person name="Palculict T."/>
            <person name="Patil S."/>
            <person name="Pu L.-L."/>
            <person name="Saada N."/>
            <person name="Tang L."/>
            <person name="Weissenberger G."/>
            <person name="Zhu Y."/>
            <person name="Hemphill L."/>
            <person name="Shang Y."/>
            <person name="Youmans B."/>
            <person name="Ayvaz T."/>
            <person name="Ross M."/>
            <person name="Santibanez J."/>
            <person name="Aqrawi P."/>
            <person name="Gross S."/>
            <person name="Joshi V."/>
            <person name="Fowler G."/>
            <person name="Nazareth L."/>
            <person name="Reid J."/>
            <person name="Worley K."/>
            <person name="Petrosino J."/>
            <person name="Highlander S."/>
            <person name="Gibbs R."/>
        </authorList>
    </citation>
    <scope>NUCLEOTIDE SEQUENCE [LARGE SCALE GENOMIC DNA]</scope>
    <source>
        <strain evidence="8 9">JV-V03</strain>
    </source>
</reference>
<feature type="transmembrane region" description="Helical" evidence="6">
    <location>
        <begin position="200"/>
        <end position="220"/>
    </location>
</feature>
<keyword evidence="4 6" id="KW-1133">Transmembrane helix</keyword>
<keyword evidence="2" id="KW-0813">Transport</keyword>
<dbReference type="Proteomes" id="UP000003672">
    <property type="component" value="Unassembled WGS sequence"/>
</dbReference>
<dbReference type="PANTHER" id="PTHR42718:SF9">
    <property type="entry name" value="MAJOR FACILITATOR SUPERFAMILY MULTIDRUG TRANSPORTER MFSC"/>
    <property type="match status" value="1"/>
</dbReference>
<evidence type="ECO:0000256" key="2">
    <source>
        <dbReference type="ARBA" id="ARBA00022448"/>
    </source>
</evidence>
<evidence type="ECO:0000256" key="1">
    <source>
        <dbReference type="ARBA" id="ARBA00004651"/>
    </source>
</evidence>
<feature type="domain" description="Major facilitator superfamily (MFS) profile" evidence="7">
    <location>
        <begin position="9"/>
        <end position="463"/>
    </location>
</feature>
<dbReference type="InterPro" id="IPR036259">
    <property type="entry name" value="MFS_trans_sf"/>
</dbReference>
<evidence type="ECO:0000256" key="5">
    <source>
        <dbReference type="ARBA" id="ARBA00023136"/>
    </source>
</evidence>
<evidence type="ECO:0000313" key="8">
    <source>
        <dbReference type="EMBL" id="EFJ69676.1"/>
    </source>
</evidence>
<evidence type="ECO:0000256" key="3">
    <source>
        <dbReference type="ARBA" id="ARBA00022692"/>
    </source>
</evidence>